<evidence type="ECO:0000313" key="1">
    <source>
        <dbReference type="EMBL" id="GAN32462.1"/>
    </source>
</evidence>
<dbReference type="Proteomes" id="UP000032309">
    <property type="component" value="Unassembled WGS sequence"/>
</dbReference>
<reference evidence="2" key="1">
    <citation type="journal article" date="2015" name="Genome Announc.">
        <title>Draft Genome Sequence of an Anaerobic Ammonium-Oxidizing Bacterium, "Candidatus Brocadia sinica".</title>
        <authorList>
            <person name="Oshiki M."/>
            <person name="Shinyako-Hata K."/>
            <person name="Satoh H."/>
            <person name="Okabe S."/>
        </authorList>
    </citation>
    <scope>NUCLEOTIDE SEQUENCE [LARGE SCALE GENOMIC DNA]</scope>
    <source>
        <strain evidence="2">JPN1</strain>
    </source>
</reference>
<comment type="caution">
    <text evidence="1">The sequence shown here is derived from an EMBL/GenBank/DDBJ whole genome shotgun (WGS) entry which is preliminary data.</text>
</comment>
<name>A0ABQ0JV36_9BACT</name>
<dbReference type="GO" id="GO:0000428">
    <property type="term" value="C:DNA-directed RNA polymerase complex"/>
    <property type="evidence" value="ECO:0007669"/>
    <property type="project" value="UniProtKB-KW"/>
</dbReference>
<gene>
    <name evidence="1" type="ORF">BROSI_A0977</name>
</gene>
<protein>
    <submittedName>
        <fullName evidence="1">DNA-directed RNA polymerase beta subunit</fullName>
    </submittedName>
</protein>
<keyword evidence="2" id="KW-1185">Reference proteome</keyword>
<evidence type="ECO:0000313" key="2">
    <source>
        <dbReference type="Proteomes" id="UP000032309"/>
    </source>
</evidence>
<keyword evidence="1" id="KW-0240">DNA-directed RNA polymerase</keyword>
<proteinExistence type="predicted"/>
<keyword evidence="1" id="KW-0804">Transcription</keyword>
<sequence>MNWPASVKPTVALPVSKEDFYAPFERLFGSFEKLPVNIQGKYKNTVDFMNYQLTGNAI</sequence>
<dbReference type="EMBL" id="BAFN01000001">
    <property type="protein sequence ID" value="GAN32462.1"/>
    <property type="molecule type" value="Genomic_DNA"/>
</dbReference>
<organism evidence="1 2">
    <name type="scientific">Candidatus Brocadia sinica JPN1</name>
    <dbReference type="NCBI Taxonomy" id="1197129"/>
    <lineage>
        <taxon>Bacteria</taxon>
        <taxon>Pseudomonadati</taxon>
        <taxon>Planctomycetota</taxon>
        <taxon>Candidatus Brocadiia</taxon>
        <taxon>Candidatus Brocadiales</taxon>
        <taxon>Candidatus Brocadiaceae</taxon>
        <taxon>Candidatus Brocadia</taxon>
    </lineage>
</organism>
<accession>A0ABQ0JV36</accession>